<protein>
    <submittedName>
        <fullName evidence="2">Uncharacterized protein</fullName>
    </submittedName>
</protein>
<keyword evidence="1" id="KW-0472">Membrane</keyword>
<gene>
    <name evidence="2" type="ORF">SCP_0402290</name>
</gene>
<dbReference type="EMBL" id="BFAD01000004">
    <property type="protein sequence ID" value="GBE81855.1"/>
    <property type="molecule type" value="Genomic_DNA"/>
</dbReference>
<feature type="transmembrane region" description="Helical" evidence="1">
    <location>
        <begin position="12"/>
        <end position="31"/>
    </location>
</feature>
<keyword evidence="1" id="KW-1133">Transmembrane helix</keyword>
<keyword evidence="1" id="KW-0812">Transmembrane</keyword>
<dbReference type="Proteomes" id="UP000287166">
    <property type="component" value="Unassembled WGS sequence"/>
</dbReference>
<proteinExistence type="predicted"/>
<keyword evidence="3" id="KW-1185">Reference proteome</keyword>
<evidence type="ECO:0000313" key="3">
    <source>
        <dbReference type="Proteomes" id="UP000287166"/>
    </source>
</evidence>
<dbReference type="InParanoid" id="A0A401GIC8"/>
<accession>A0A401GIC8</accession>
<dbReference type="AlphaFoldDB" id="A0A401GIC8"/>
<sequence length="112" mass="12607">MSLPILSRSQLWWWVLTALECICAAFTRGYGRKIRPYSISTSGQTVPLSSLPIRHRWFLGDAHSIMCLTTIDELAGPVGLVYFPAMTERTVALPWRYAQSGMPARRNHVLAS</sequence>
<comment type="caution">
    <text evidence="2">The sequence shown here is derived from an EMBL/GenBank/DDBJ whole genome shotgun (WGS) entry which is preliminary data.</text>
</comment>
<name>A0A401GIC8_9APHY</name>
<evidence type="ECO:0000256" key="1">
    <source>
        <dbReference type="SAM" id="Phobius"/>
    </source>
</evidence>
<organism evidence="2 3">
    <name type="scientific">Sparassis crispa</name>
    <dbReference type="NCBI Taxonomy" id="139825"/>
    <lineage>
        <taxon>Eukaryota</taxon>
        <taxon>Fungi</taxon>
        <taxon>Dikarya</taxon>
        <taxon>Basidiomycota</taxon>
        <taxon>Agaricomycotina</taxon>
        <taxon>Agaricomycetes</taxon>
        <taxon>Polyporales</taxon>
        <taxon>Sparassidaceae</taxon>
        <taxon>Sparassis</taxon>
    </lineage>
</organism>
<dbReference type="GeneID" id="38778772"/>
<reference evidence="2 3" key="1">
    <citation type="journal article" date="2018" name="Sci. Rep.">
        <title>Genome sequence of the cauliflower mushroom Sparassis crispa (Hanabiratake) and its association with beneficial usage.</title>
        <authorList>
            <person name="Kiyama R."/>
            <person name="Furutani Y."/>
            <person name="Kawaguchi K."/>
            <person name="Nakanishi T."/>
        </authorList>
    </citation>
    <scope>NUCLEOTIDE SEQUENCE [LARGE SCALE GENOMIC DNA]</scope>
</reference>
<dbReference type="RefSeq" id="XP_027612768.1">
    <property type="nucleotide sequence ID" value="XM_027756967.1"/>
</dbReference>
<evidence type="ECO:0000313" key="2">
    <source>
        <dbReference type="EMBL" id="GBE81855.1"/>
    </source>
</evidence>